<name>A0AAW7XLI8_9GAMM</name>
<feature type="transmembrane region" description="Helical" evidence="8">
    <location>
        <begin position="107"/>
        <end position="126"/>
    </location>
</feature>
<dbReference type="GO" id="GO:0005886">
    <property type="term" value="C:plasma membrane"/>
    <property type="evidence" value="ECO:0007669"/>
    <property type="project" value="UniProtKB-SubCell"/>
</dbReference>
<keyword evidence="3" id="KW-1003">Cell membrane</keyword>
<feature type="transmembrane region" description="Helical" evidence="8">
    <location>
        <begin position="209"/>
        <end position="231"/>
    </location>
</feature>
<feature type="transmembrane region" description="Helical" evidence="8">
    <location>
        <begin position="33"/>
        <end position="58"/>
    </location>
</feature>
<proteinExistence type="inferred from homology"/>
<feature type="transmembrane region" description="Helical" evidence="8">
    <location>
        <begin position="412"/>
        <end position="434"/>
    </location>
</feature>
<dbReference type="NCBIfam" id="NF009309">
    <property type="entry name" value="PRK12666.1"/>
    <property type="match status" value="1"/>
</dbReference>
<evidence type="ECO:0000256" key="8">
    <source>
        <dbReference type="SAM" id="Phobius"/>
    </source>
</evidence>
<feature type="transmembrane region" description="Helical" evidence="8">
    <location>
        <begin position="373"/>
        <end position="392"/>
    </location>
</feature>
<feature type="transmembrane region" description="Helical" evidence="8">
    <location>
        <begin position="70"/>
        <end position="95"/>
    </location>
</feature>
<dbReference type="PRINTS" id="PR01437">
    <property type="entry name" value="NUOXDRDTASE4"/>
</dbReference>
<dbReference type="RefSeq" id="WP_303551879.1">
    <property type="nucleotide sequence ID" value="NZ_JAUOPG010000011.1"/>
</dbReference>
<dbReference type="GO" id="GO:0042773">
    <property type="term" value="P:ATP synthesis coupled electron transport"/>
    <property type="evidence" value="ECO:0007669"/>
    <property type="project" value="InterPro"/>
</dbReference>
<evidence type="ECO:0000313" key="11">
    <source>
        <dbReference type="Proteomes" id="UP001169862"/>
    </source>
</evidence>
<feature type="transmembrane region" description="Helical" evidence="8">
    <location>
        <begin position="455"/>
        <end position="475"/>
    </location>
</feature>
<comment type="caution">
    <text evidence="10">The sequence shown here is derived from an EMBL/GenBank/DDBJ whole genome shotgun (WGS) entry which is preliminary data.</text>
</comment>
<feature type="transmembrane region" description="Helical" evidence="8">
    <location>
        <begin position="331"/>
        <end position="352"/>
    </location>
</feature>
<keyword evidence="5 8" id="KW-1133">Transmembrane helix</keyword>
<evidence type="ECO:0000256" key="3">
    <source>
        <dbReference type="ARBA" id="ARBA00022475"/>
    </source>
</evidence>
<gene>
    <name evidence="10" type="ORF">Q4490_15575</name>
</gene>
<dbReference type="AlphaFoldDB" id="A0AAW7XLI8"/>
<keyword evidence="6 8" id="KW-0472">Membrane</keyword>
<protein>
    <submittedName>
        <fullName evidence="10">Monovalent cation/H+ antiporter subunit D</fullName>
    </submittedName>
</protein>
<comment type="subcellular location">
    <subcellularLocation>
        <location evidence="1">Cell membrane</location>
        <topology evidence="1">Multi-pass membrane protein</topology>
    </subcellularLocation>
    <subcellularLocation>
        <location evidence="7">Membrane</location>
        <topology evidence="7">Multi-pass membrane protein</topology>
    </subcellularLocation>
</comment>
<keyword evidence="4 7" id="KW-0812">Transmembrane</keyword>
<feature type="transmembrane region" description="Helical" evidence="8">
    <location>
        <begin position="304"/>
        <end position="325"/>
    </location>
</feature>
<feature type="transmembrane region" description="Helical" evidence="8">
    <location>
        <begin position="238"/>
        <end position="258"/>
    </location>
</feature>
<evidence type="ECO:0000259" key="9">
    <source>
        <dbReference type="Pfam" id="PF00361"/>
    </source>
</evidence>
<dbReference type="Pfam" id="PF00361">
    <property type="entry name" value="Proton_antipo_M"/>
    <property type="match status" value="1"/>
</dbReference>
<dbReference type="InterPro" id="IPR050586">
    <property type="entry name" value="CPA3_Na-H_Antiporter_D"/>
</dbReference>
<feature type="domain" description="NADH:quinone oxidoreductase/Mrp antiporter transmembrane" evidence="9">
    <location>
        <begin position="128"/>
        <end position="424"/>
    </location>
</feature>
<evidence type="ECO:0000256" key="5">
    <source>
        <dbReference type="ARBA" id="ARBA00022989"/>
    </source>
</evidence>
<feature type="transmembrane region" description="Helical" evidence="8">
    <location>
        <begin position="278"/>
        <end position="297"/>
    </location>
</feature>
<dbReference type="PANTHER" id="PTHR42703:SF1">
    <property type="entry name" value="NA(+)_H(+) ANTIPORTER SUBUNIT D1"/>
    <property type="match status" value="1"/>
</dbReference>
<evidence type="ECO:0000256" key="6">
    <source>
        <dbReference type="ARBA" id="ARBA00023136"/>
    </source>
</evidence>
<feature type="transmembrane region" description="Helical" evidence="8">
    <location>
        <begin position="6"/>
        <end position="26"/>
    </location>
</feature>
<accession>A0AAW7XLI8</accession>
<dbReference type="PANTHER" id="PTHR42703">
    <property type="entry name" value="NADH DEHYDROGENASE"/>
    <property type="match status" value="1"/>
</dbReference>
<dbReference type="InterPro" id="IPR001750">
    <property type="entry name" value="ND/Mrp_TM"/>
</dbReference>
<evidence type="ECO:0000256" key="7">
    <source>
        <dbReference type="RuleBase" id="RU000320"/>
    </source>
</evidence>
<reference evidence="10" key="1">
    <citation type="submission" date="2023-07" db="EMBL/GenBank/DDBJ databases">
        <title>Genome content predicts the carbon catabolic preferences of heterotrophic bacteria.</title>
        <authorList>
            <person name="Gralka M."/>
        </authorList>
    </citation>
    <scope>NUCLEOTIDE SEQUENCE</scope>
    <source>
        <strain evidence="10">I2M16</strain>
    </source>
</reference>
<dbReference type="EMBL" id="JAUOPG010000011">
    <property type="protein sequence ID" value="MDO6454990.1"/>
    <property type="molecule type" value="Genomic_DNA"/>
</dbReference>
<evidence type="ECO:0000256" key="2">
    <source>
        <dbReference type="ARBA" id="ARBA00005346"/>
    </source>
</evidence>
<dbReference type="Proteomes" id="UP001169862">
    <property type="component" value="Unassembled WGS sequence"/>
</dbReference>
<organism evidence="10 11">
    <name type="scientific">Neptunomonas phycophila</name>
    <dbReference type="NCBI Taxonomy" id="1572645"/>
    <lineage>
        <taxon>Bacteria</taxon>
        <taxon>Pseudomonadati</taxon>
        <taxon>Pseudomonadota</taxon>
        <taxon>Gammaproteobacteria</taxon>
        <taxon>Oceanospirillales</taxon>
        <taxon>Oceanospirillaceae</taxon>
        <taxon>Neptunomonas</taxon>
    </lineage>
</organism>
<feature type="transmembrane region" description="Helical" evidence="8">
    <location>
        <begin position="163"/>
        <end position="189"/>
    </location>
</feature>
<comment type="similarity">
    <text evidence="2">Belongs to the CPA3 antiporters (TC 2.A.63) subunit D family.</text>
</comment>
<sequence>MDHLPILPILIPMLAAVLMLLPPVANSLERQRVVAFIALLGLVGVTIELLIISLSGSIQIYQLGNWQAPYGIVLVVDRLAILMVLLTGVLALGALLYSTAGDDRGGVFFYPLFMLQVMGISGAFFTGDIFNLFVFFEVLLLASYALLIHAGGKQKTQASLHYLILNLIGSSLFLFALGILYGTLGTLNIADMALKVRELPEAEQQLARIGGLLLLIVFGLKSAMFPLHFWLTKTYSSASAPVAALFAIMTKVGIYSIWRIHTVVFGHHAGELANLIQPWLWPAAILTISAGTLGALASQSLRQLVSNLVIVSVGTMLSAVAINTVQATTAGLYYLIHSTLVTGALFLLADAIAEQRGKASDRFVRARRMTSSLPLGIAFAIGILSMTGLPPFSGFVGKVLVLQSSVGAAQMAWVWGAVLIASLMSVIAASRGGSTLFWRISSETNEKKIIAKPKLFAIYFLLSASPLLVIFGGQVSDFTSQAALQLYQLGVQPELLLPTTSSLGSPE</sequence>
<dbReference type="GO" id="GO:0008137">
    <property type="term" value="F:NADH dehydrogenase (ubiquinone) activity"/>
    <property type="evidence" value="ECO:0007669"/>
    <property type="project" value="InterPro"/>
</dbReference>
<evidence type="ECO:0000313" key="10">
    <source>
        <dbReference type="EMBL" id="MDO6454990.1"/>
    </source>
</evidence>
<evidence type="ECO:0000256" key="1">
    <source>
        <dbReference type="ARBA" id="ARBA00004651"/>
    </source>
</evidence>
<feature type="transmembrane region" description="Helical" evidence="8">
    <location>
        <begin position="132"/>
        <end position="151"/>
    </location>
</feature>
<dbReference type="InterPro" id="IPR003918">
    <property type="entry name" value="NADH_UbQ_OxRdtase"/>
</dbReference>
<evidence type="ECO:0000256" key="4">
    <source>
        <dbReference type="ARBA" id="ARBA00022692"/>
    </source>
</evidence>